<reference evidence="4 5" key="1">
    <citation type="submission" date="2018-11" db="EMBL/GenBank/DDBJ databases">
        <authorList>
            <consortium name="Pathogen Informatics"/>
        </authorList>
    </citation>
    <scope>NUCLEOTIDE SEQUENCE [LARGE SCALE GENOMIC DNA]</scope>
    <source>
        <strain>Denwood</strain>
        <strain evidence="5">Zambia</strain>
    </source>
</reference>
<keyword evidence="1" id="KW-0853">WD repeat</keyword>
<dbReference type="EMBL" id="UZAL01031080">
    <property type="protein sequence ID" value="VDP56789.1"/>
    <property type="molecule type" value="Genomic_DNA"/>
</dbReference>
<proteinExistence type="inferred from homology"/>
<dbReference type="InterPro" id="IPR048720">
    <property type="entry name" value="PROPPIN"/>
</dbReference>
<dbReference type="Pfam" id="PF21032">
    <property type="entry name" value="PROPPIN"/>
    <property type="match status" value="1"/>
</dbReference>
<gene>
    <name evidence="4" type="ORF">SMTD_LOCUS11015</name>
</gene>
<keyword evidence="2" id="KW-0677">Repeat</keyword>
<comment type="similarity">
    <text evidence="3">Belongs to the WD repeat PROPPIN family.</text>
</comment>
<dbReference type="Gene3D" id="2.130.10.10">
    <property type="entry name" value="YVTN repeat-like/Quinoprotein amine dehydrogenase"/>
    <property type="match status" value="1"/>
</dbReference>
<keyword evidence="5" id="KW-1185">Reference proteome</keyword>
<organism evidence="4 5">
    <name type="scientific">Schistosoma mattheei</name>
    <dbReference type="NCBI Taxonomy" id="31246"/>
    <lineage>
        <taxon>Eukaryota</taxon>
        <taxon>Metazoa</taxon>
        <taxon>Spiralia</taxon>
        <taxon>Lophotrochozoa</taxon>
        <taxon>Platyhelminthes</taxon>
        <taxon>Trematoda</taxon>
        <taxon>Digenea</taxon>
        <taxon>Strigeidida</taxon>
        <taxon>Schistosomatoidea</taxon>
        <taxon>Schistosomatidae</taxon>
        <taxon>Schistosoma</taxon>
    </lineage>
</organism>
<dbReference type="AlphaFoldDB" id="A0A183P9H9"/>
<dbReference type="STRING" id="31246.A0A183P9H9"/>
<dbReference type="SUPFAM" id="SSF50978">
    <property type="entry name" value="WD40 repeat-like"/>
    <property type="match status" value="1"/>
</dbReference>
<evidence type="ECO:0000256" key="3">
    <source>
        <dbReference type="ARBA" id="ARBA00025740"/>
    </source>
</evidence>
<dbReference type="InterPro" id="IPR036322">
    <property type="entry name" value="WD40_repeat_dom_sf"/>
</dbReference>
<evidence type="ECO:0000313" key="5">
    <source>
        <dbReference type="Proteomes" id="UP000269396"/>
    </source>
</evidence>
<accession>A0A183P9H9</accession>
<dbReference type="InterPro" id="IPR015943">
    <property type="entry name" value="WD40/YVTN_repeat-like_dom_sf"/>
</dbReference>
<dbReference type="Proteomes" id="UP000269396">
    <property type="component" value="Unassembled WGS sequence"/>
</dbReference>
<dbReference type="PANTHER" id="PTHR11227">
    <property type="entry name" value="WD-REPEAT PROTEIN INTERACTING WITH PHOSPHOINOSIDES WIPI -RELATED"/>
    <property type="match status" value="1"/>
</dbReference>
<protein>
    <submittedName>
        <fullName evidence="4">Uncharacterized protein</fullName>
    </submittedName>
</protein>
<sequence length="316" mass="34524">MEMLFRTNLLGILGGGNHSRLPSNVACLWDGIKQQFVLEITCATDVRGIRLRHDRIIIILVNAIKVYTFSPSPQLIFESNTCSNPSGLCYVCQSVDNPLVVFPGRRPGVVSLVHIGNTGCNVNLNNNANNNNSGNVTNNNSNTTTNNNIGSTNTISINTICPSSTNATNMPPRQIIAHENPLASITLNRDGYLLATASQKGTLIRIFSTKDCTLLHELRRGTSQATITSLSFNKDNTNSCSGKLSLRSLFSTTSHIRCVLETKFKAICAFSSVSPDTLIVLSADGSYYKYTFTANGTVTRVTFVNFLDFYDDETDF</sequence>
<evidence type="ECO:0000313" key="4">
    <source>
        <dbReference type="EMBL" id="VDP56789.1"/>
    </source>
</evidence>
<evidence type="ECO:0000256" key="1">
    <source>
        <dbReference type="ARBA" id="ARBA00022574"/>
    </source>
</evidence>
<name>A0A183P9H9_9TREM</name>
<evidence type="ECO:0000256" key="2">
    <source>
        <dbReference type="ARBA" id="ARBA00022737"/>
    </source>
</evidence>